<dbReference type="EMBL" id="JAUHLN010000001">
    <property type="protein sequence ID" value="MDN4071873.1"/>
    <property type="molecule type" value="Genomic_DNA"/>
</dbReference>
<keyword evidence="1" id="KW-0813">Transport</keyword>
<sequence>MEDQLIRDTKLYTRWAIGLSLVLIAILPGIMFLTGYVYSVTFFKGWVCLAFVWLTIGALFITIRPMIELYKEYKK</sequence>
<keyword evidence="4" id="KW-1185">Reference proteome</keyword>
<dbReference type="InterPro" id="IPR031155">
    <property type="entry name" value="DUR"/>
</dbReference>
<keyword evidence="2" id="KW-0472">Membrane</keyword>
<name>A0ABT8E1T4_9BACL</name>
<proteinExistence type="predicted"/>
<evidence type="ECO:0000256" key="2">
    <source>
        <dbReference type="SAM" id="Phobius"/>
    </source>
</evidence>
<keyword evidence="2" id="KW-1133">Transmembrane helix</keyword>
<dbReference type="PANTHER" id="PTHR46154:SF4">
    <property type="entry name" value="UREA ACTIVE TRANSPORTER"/>
    <property type="match status" value="1"/>
</dbReference>
<feature type="transmembrane region" description="Helical" evidence="2">
    <location>
        <begin position="12"/>
        <end position="37"/>
    </location>
</feature>
<feature type="transmembrane region" description="Helical" evidence="2">
    <location>
        <begin position="43"/>
        <end position="67"/>
    </location>
</feature>
<reference evidence="3" key="1">
    <citation type="submission" date="2023-06" db="EMBL/GenBank/DDBJ databases">
        <title>Draft Genome Sequences of Representative Paenibacillus Polymyxa, Bacillus cereus, Fictibacillus sp., and Brevibacillus agri Strains Isolated from Amazonian Dark Earth.</title>
        <authorList>
            <person name="Pellegrinetti T.A."/>
            <person name="Cunha I.C.M."/>
            <person name="Chaves M.G."/>
            <person name="Freitas A.S."/>
            <person name="Silva A.V.R."/>
            <person name="Tsai S.M."/>
            <person name="Mendes L.W."/>
        </authorList>
    </citation>
    <scope>NUCLEOTIDE SEQUENCE</scope>
    <source>
        <strain evidence="3">CENA-BCM004</strain>
    </source>
</reference>
<evidence type="ECO:0000313" key="3">
    <source>
        <dbReference type="EMBL" id="MDN4071873.1"/>
    </source>
</evidence>
<evidence type="ECO:0000313" key="4">
    <source>
        <dbReference type="Proteomes" id="UP001168694"/>
    </source>
</evidence>
<keyword evidence="2" id="KW-0812">Transmembrane</keyword>
<dbReference type="RefSeq" id="WP_290398026.1">
    <property type="nucleotide sequence ID" value="NZ_JAUHLN010000001.1"/>
</dbReference>
<organism evidence="3 4">
    <name type="scientific">Fictibacillus terranigra</name>
    <dbReference type="NCBI Taxonomy" id="3058424"/>
    <lineage>
        <taxon>Bacteria</taxon>
        <taxon>Bacillati</taxon>
        <taxon>Bacillota</taxon>
        <taxon>Bacilli</taxon>
        <taxon>Bacillales</taxon>
        <taxon>Fictibacillaceae</taxon>
        <taxon>Fictibacillus</taxon>
    </lineage>
</organism>
<comment type="caution">
    <text evidence="3">The sequence shown here is derived from an EMBL/GenBank/DDBJ whole genome shotgun (WGS) entry which is preliminary data.</text>
</comment>
<protein>
    <submittedName>
        <fullName evidence="3">Uncharacterized protein</fullName>
    </submittedName>
</protein>
<accession>A0ABT8E1T4</accession>
<gene>
    <name evidence="3" type="ORF">QYF49_02365</name>
</gene>
<dbReference type="PANTHER" id="PTHR46154">
    <property type="match status" value="1"/>
</dbReference>
<evidence type="ECO:0000256" key="1">
    <source>
        <dbReference type="ARBA" id="ARBA00022448"/>
    </source>
</evidence>
<dbReference type="Proteomes" id="UP001168694">
    <property type="component" value="Unassembled WGS sequence"/>
</dbReference>